<reference evidence="1" key="1">
    <citation type="submission" date="2023-09" db="EMBL/GenBank/DDBJ databases">
        <title>Undibacterium sp. 20NA77.5 isolated from freshwater.</title>
        <authorList>
            <person name="Le V."/>
            <person name="Ko S.-R."/>
            <person name="Ahn C.-Y."/>
            <person name="Oh H.-M."/>
        </authorList>
    </citation>
    <scope>NUCLEOTIDE SEQUENCE</scope>
    <source>
        <strain evidence="1">20NA77.5</strain>
    </source>
</reference>
<dbReference type="EMBL" id="CP133720">
    <property type="protein sequence ID" value="WMW80796.1"/>
    <property type="molecule type" value="Genomic_DNA"/>
</dbReference>
<sequence length="470" mass="52256">MSTLFALMLVACGGSGSGQVSSPTSSVNTTPTASVVDLTQAKLLSDSELSSNPFPNLPPPPADEMAWLQSHHHKIRSLKYDQDFSDLSFLEHLLNGKRIVQLGESSHGTREFSQAKVRLIKYLHEKLGYNVIAFESSTIGCYMQELELAQGRSFPVNQSCIFGVWSSREVQDLFTYIEQTRKTNKPLYLAGFDEQYSNQFDQANLVKSWAQTAITQIDDPALKVLPTVLDQGTQIGQLGVNCVTDKASPDCASFFASYQSKAAELANLAQALTPYIERATGSNKQTLEMLQLVTINLQKRLEVTKQNYDRVGYLEPRDRVMADNITTLANRIYPQEKIMVWAHNGHISHSISGYVDTGRTMGSFLAATWGPQLYSIGLFMLRGETANNDRSIVQVQPLLGNSIETYAASLHLAAVFIPFPAQNQIGSGDDWLFRPINFYTWGKYPSQAPITEQFNAVLVIDHSSMPDYVR</sequence>
<dbReference type="RefSeq" id="WP_309482287.1">
    <property type="nucleotide sequence ID" value="NZ_CP133720.1"/>
</dbReference>
<dbReference type="Proteomes" id="UP001181355">
    <property type="component" value="Chromosome"/>
</dbReference>
<gene>
    <name evidence="1" type="ORF">RF679_00610</name>
</gene>
<proteinExistence type="predicted"/>
<dbReference type="Gene3D" id="1.20.1440.30">
    <property type="entry name" value="Biosynthetic Protein domain"/>
    <property type="match status" value="1"/>
</dbReference>
<protein>
    <submittedName>
        <fullName evidence="1">Erythromycin esterase family protein</fullName>
    </submittedName>
</protein>
<dbReference type="Gene3D" id="3.30.1870.10">
    <property type="entry name" value="EreA-like, domain 2"/>
    <property type="match status" value="1"/>
</dbReference>
<dbReference type="InterPro" id="IPR052036">
    <property type="entry name" value="Hydrolase/PRTase-associated"/>
</dbReference>
<dbReference type="PANTHER" id="PTHR31299">
    <property type="entry name" value="ESTERASE, PUTATIVE (AFU_ORTHOLOGUE AFUA_1G05850)-RELATED"/>
    <property type="match status" value="1"/>
</dbReference>
<evidence type="ECO:0000313" key="2">
    <source>
        <dbReference type="Proteomes" id="UP001181355"/>
    </source>
</evidence>
<dbReference type="SUPFAM" id="SSF159501">
    <property type="entry name" value="EreA/ChaN-like"/>
    <property type="match status" value="1"/>
</dbReference>
<dbReference type="Gene3D" id="3.40.1660.10">
    <property type="entry name" value="EreA-like (biosynthetic domain)"/>
    <property type="match status" value="1"/>
</dbReference>
<dbReference type="PANTHER" id="PTHR31299:SF0">
    <property type="entry name" value="ESTERASE, PUTATIVE (AFU_ORTHOLOGUE AFUA_1G05850)-RELATED"/>
    <property type="match status" value="1"/>
</dbReference>
<keyword evidence="2" id="KW-1185">Reference proteome</keyword>
<accession>A0ABY9RHU4</accession>
<dbReference type="Pfam" id="PF05139">
    <property type="entry name" value="Erythro_esteras"/>
    <property type="match status" value="1"/>
</dbReference>
<organism evidence="1 2">
    <name type="scientific">Undibacterium cyanobacteriorum</name>
    <dbReference type="NCBI Taxonomy" id="3073561"/>
    <lineage>
        <taxon>Bacteria</taxon>
        <taxon>Pseudomonadati</taxon>
        <taxon>Pseudomonadota</taxon>
        <taxon>Betaproteobacteria</taxon>
        <taxon>Burkholderiales</taxon>
        <taxon>Oxalobacteraceae</taxon>
        <taxon>Undibacterium</taxon>
    </lineage>
</organism>
<dbReference type="InterPro" id="IPR007815">
    <property type="entry name" value="Emycin_Estase"/>
</dbReference>
<evidence type="ECO:0000313" key="1">
    <source>
        <dbReference type="EMBL" id="WMW80796.1"/>
    </source>
</evidence>
<name>A0ABY9RHU4_9BURK</name>
<dbReference type="CDD" id="cd14728">
    <property type="entry name" value="Ere-like"/>
    <property type="match status" value="1"/>
</dbReference>